<organism evidence="3 5">
    <name type="scientific">Rotaria magnacalcarata</name>
    <dbReference type="NCBI Taxonomy" id="392030"/>
    <lineage>
        <taxon>Eukaryota</taxon>
        <taxon>Metazoa</taxon>
        <taxon>Spiralia</taxon>
        <taxon>Gnathifera</taxon>
        <taxon>Rotifera</taxon>
        <taxon>Eurotatoria</taxon>
        <taxon>Bdelloidea</taxon>
        <taxon>Philodinida</taxon>
        <taxon>Philodinidae</taxon>
        <taxon>Rotaria</taxon>
    </lineage>
</organism>
<dbReference type="EMBL" id="CAJNRF010005620">
    <property type="protein sequence ID" value="CAF2072479.1"/>
    <property type="molecule type" value="Genomic_DNA"/>
</dbReference>
<dbReference type="AlphaFoldDB" id="A0A816MKH3"/>
<feature type="compositionally biased region" description="Low complexity" evidence="1">
    <location>
        <begin position="142"/>
        <end position="155"/>
    </location>
</feature>
<protein>
    <recommendedName>
        <fullName evidence="2">PiggyBac transposable element-derived protein domain-containing protein</fullName>
    </recommendedName>
</protein>
<dbReference type="PANTHER" id="PTHR47272">
    <property type="entry name" value="DDE_TNP_1_7 DOMAIN-CONTAINING PROTEIN"/>
    <property type="match status" value="1"/>
</dbReference>
<comment type="caution">
    <text evidence="3">The sequence shown here is derived from an EMBL/GenBank/DDBJ whole genome shotgun (WGS) entry which is preliminary data.</text>
</comment>
<dbReference type="Proteomes" id="UP000663887">
    <property type="component" value="Unassembled WGS sequence"/>
</dbReference>
<gene>
    <name evidence="4" type="ORF">WKI299_LOCUS14427</name>
    <name evidence="3" type="ORF">XDN619_LOCUS3349</name>
</gene>
<evidence type="ECO:0000313" key="5">
    <source>
        <dbReference type="Proteomes" id="UP000663887"/>
    </source>
</evidence>
<reference evidence="3" key="1">
    <citation type="submission" date="2021-02" db="EMBL/GenBank/DDBJ databases">
        <authorList>
            <person name="Nowell W R."/>
        </authorList>
    </citation>
    <scope>NUCLEOTIDE SEQUENCE</scope>
</reference>
<dbReference type="Proteomes" id="UP000663856">
    <property type="component" value="Unassembled WGS sequence"/>
</dbReference>
<sequence length="320" mass="36106">MSKLMENDSSDDDILYSINSDISDIDSDEVKNDSVNDESDSPCKSSDDECVSTNNKNHEAWSGESLKSNLPSYDSKLQLLPEFQSNLGTTASTSYRQYMPKKPTTRGFKVWTRCGVSGFMYEMILYRGAIKTVSSGPSLPDSSLKCTSRSSSTTTVPKDDNTSNSHHERLFKDYGVSGMMVLDLIKNVTMGSSIFIDNYFSSTKLIKKLTELGYRVTCTLRPNRIQGCSISTEKQFNQKNRSYYEYFISDNNKCVVIAWKDPKRVLLGSNHIGTEPETMIERWDKEKRCTVDIKASQIIKQCNKFMGGVLGFLSSFIFIK</sequence>
<feature type="domain" description="PiggyBac transposable element-derived protein" evidence="2">
    <location>
        <begin position="91"/>
        <end position="309"/>
    </location>
</feature>
<evidence type="ECO:0000259" key="2">
    <source>
        <dbReference type="Pfam" id="PF13843"/>
    </source>
</evidence>
<evidence type="ECO:0000313" key="3">
    <source>
        <dbReference type="EMBL" id="CAF2002002.1"/>
    </source>
</evidence>
<dbReference type="EMBL" id="CAJNRG010000465">
    <property type="protein sequence ID" value="CAF2002002.1"/>
    <property type="molecule type" value="Genomic_DNA"/>
</dbReference>
<dbReference type="Pfam" id="PF13843">
    <property type="entry name" value="DDE_Tnp_1_7"/>
    <property type="match status" value="1"/>
</dbReference>
<accession>A0A816MKH3</accession>
<feature type="compositionally biased region" description="Basic and acidic residues" evidence="1">
    <location>
        <begin position="157"/>
        <end position="166"/>
    </location>
</feature>
<feature type="region of interest" description="Disordered" evidence="1">
    <location>
        <begin position="135"/>
        <end position="166"/>
    </location>
</feature>
<evidence type="ECO:0000313" key="4">
    <source>
        <dbReference type="EMBL" id="CAF2072479.1"/>
    </source>
</evidence>
<name>A0A816MKH3_9BILA</name>
<proteinExistence type="predicted"/>
<evidence type="ECO:0000256" key="1">
    <source>
        <dbReference type="SAM" id="MobiDB-lite"/>
    </source>
</evidence>
<feature type="region of interest" description="Disordered" evidence="1">
    <location>
        <begin position="25"/>
        <end position="56"/>
    </location>
</feature>
<dbReference type="InterPro" id="IPR029526">
    <property type="entry name" value="PGBD"/>
</dbReference>